<comment type="caution">
    <text evidence="2">The sequence shown here is derived from an EMBL/GenBank/DDBJ whole genome shotgun (WGS) entry which is preliminary data.</text>
</comment>
<evidence type="ECO:0000313" key="2">
    <source>
        <dbReference type="EMBL" id="RRT81369.1"/>
    </source>
</evidence>
<feature type="region of interest" description="Disordered" evidence="1">
    <location>
        <begin position="19"/>
        <end position="45"/>
    </location>
</feature>
<sequence>MYTPGGWAEDRLDRPKLDYFLGSPEKRKGSPSALRPRRTPRIGMGSHRAFASSGDEALKDALEVLASRFSGLVPPYITEETDLILMEESEEIIPTCSKRK</sequence>
<organism evidence="2 3">
    <name type="scientific">Ensete ventricosum</name>
    <name type="common">Abyssinian banana</name>
    <name type="synonym">Musa ensete</name>
    <dbReference type="NCBI Taxonomy" id="4639"/>
    <lineage>
        <taxon>Eukaryota</taxon>
        <taxon>Viridiplantae</taxon>
        <taxon>Streptophyta</taxon>
        <taxon>Embryophyta</taxon>
        <taxon>Tracheophyta</taxon>
        <taxon>Spermatophyta</taxon>
        <taxon>Magnoliopsida</taxon>
        <taxon>Liliopsida</taxon>
        <taxon>Zingiberales</taxon>
        <taxon>Musaceae</taxon>
        <taxon>Ensete</taxon>
    </lineage>
</organism>
<proteinExistence type="predicted"/>
<gene>
    <name evidence="2" type="ORF">B296_00005202</name>
</gene>
<evidence type="ECO:0000313" key="3">
    <source>
        <dbReference type="Proteomes" id="UP000287651"/>
    </source>
</evidence>
<dbReference type="EMBL" id="AMZH03000927">
    <property type="protein sequence ID" value="RRT81369.1"/>
    <property type="molecule type" value="Genomic_DNA"/>
</dbReference>
<evidence type="ECO:0000256" key="1">
    <source>
        <dbReference type="SAM" id="MobiDB-lite"/>
    </source>
</evidence>
<dbReference type="AlphaFoldDB" id="A0A427AYN3"/>
<name>A0A427AYN3_ENSVE</name>
<reference evidence="2 3" key="1">
    <citation type="journal article" date="2014" name="Agronomy (Basel)">
        <title>A Draft Genome Sequence for Ensete ventricosum, the Drought-Tolerant Tree Against Hunger.</title>
        <authorList>
            <person name="Harrison J."/>
            <person name="Moore K.A."/>
            <person name="Paszkiewicz K."/>
            <person name="Jones T."/>
            <person name="Grant M."/>
            <person name="Ambacheew D."/>
            <person name="Muzemil S."/>
            <person name="Studholme D.J."/>
        </authorList>
    </citation>
    <scope>NUCLEOTIDE SEQUENCE [LARGE SCALE GENOMIC DNA]</scope>
</reference>
<protein>
    <submittedName>
        <fullName evidence="2">Uncharacterized protein</fullName>
    </submittedName>
</protein>
<dbReference type="Proteomes" id="UP000287651">
    <property type="component" value="Unassembled WGS sequence"/>
</dbReference>
<accession>A0A427AYN3</accession>